<keyword evidence="1" id="KW-0812">Transmembrane</keyword>
<sequence length="213" mass="25619">MKYYNYIYLFCKTIVNWWIIFLLLTHYNDLSIQSTTQMVESQLLNPFIIIKGQSLSFMRIIMVLGLSLISFLDSYSLIPEICKGFKQILEIHSKSKLDYRLSLIKLLTITYCKEYLLLFSGIVYVLLLLKCQFFNWEFLFFLIAWFIADIISYFLILYFVSEELLSIFLICLAILFRYYFINHLFYVIGFLVLLYLLTLYLRRLTSARDNKWL</sequence>
<dbReference type="AlphaFoldDB" id="A0A4U9XJE6"/>
<proteinExistence type="predicted"/>
<evidence type="ECO:0000313" key="3">
    <source>
        <dbReference type="Proteomes" id="UP000394068"/>
    </source>
</evidence>
<accession>A0A4U9XJE6</accession>
<feature type="transmembrane region" description="Helical" evidence="1">
    <location>
        <begin position="180"/>
        <end position="201"/>
    </location>
</feature>
<feature type="transmembrane region" description="Helical" evidence="1">
    <location>
        <begin position="139"/>
        <end position="160"/>
    </location>
</feature>
<feature type="transmembrane region" description="Helical" evidence="1">
    <location>
        <begin position="6"/>
        <end position="27"/>
    </location>
</feature>
<keyword evidence="1" id="KW-0472">Membrane</keyword>
<feature type="transmembrane region" description="Helical" evidence="1">
    <location>
        <begin position="103"/>
        <end position="127"/>
    </location>
</feature>
<reference evidence="2 3" key="1">
    <citation type="submission" date="2019-05" db="EMBL/GenBank/DDBJ databases">
        <authorList>
            <consortium name="Pathogen Informatics"/>
        </authorList>
    </citation>
    <scope>NUCLEOTIDE SEQUENCE [LARGE SCALE GENOMIC DNA]</scope>
    <source>
        <strain evidence="2 3">NCTC5386</strain>
    </source>
</reference>
<protein>
    <submittedName>
        <fullName evidence="2">Membrane protein</fullName>
    </submittedName>
</protein>
<dbReference type="Proteomes" id="UP000394068">
    <property type="component" value="Unassembled WGS sequence"/>
</dbReference>
<keyword evidence="1" id="KW-1133">Transmembrane helix</keyword>
<name>A0A4U9XJE6_9STRE</name>
<organism evidence="2 3">
    <name type="scientific">Streptococcus pseudoporcinus</name>
    <dbReference type="NCBI Taxonomy" id="361101"/>
    <lineage>
        <taxon>Bacteria</taxon>
        <taxon>Bacillati</taxon>
        <taxon>Bacillota</taxon>
        <taxon>Bacilli</taxon>
        <taxon>Lactobacillales</taxon>
        <taxon>Streptococcaceae</taxon>
        <taxon>Streptococcus</taxon>
    </lineage>
</organism>
<evidence type="ECO:0000313" key="2">
    <source>
        <dbReference type="EMBL" id="VTS12905.1"/>
    </source>
</evidence>
<feature type="transmembrane region" description="Helical" evidence="1">
    <location>
        <begin position="48"/>
        <end position="69"/>
    </location>
</feature>
<gene>
    <name evidence="2" type="ORF">NCTC5386_00737</name>
</gene>
<evidence type="ECO:0000256" key="1">
    <source>
        <dbReference type="SAM" id="Phobius"/>
    </source>
</evidence>
<dbReference type="EMBL" id="CABEHT010000001">
    <property type="protein sequence ID" value="VTS12905.1"/>
    <property type="molecule type" value="Genomic_DNA"/>
</dbReference>